<dbReference type="GO" id="GO:0005524">
    <property type="term" value="F:ATP binding"/>
    <property type="evidence" value="ECO:0007669"/>
    <property type="project" value="InterPro"/>
</dbReference>
<sequence length="360" mass="40700">MFGITFSQKIRKHIFFRPLLIVNLVQKKLSPMDIPVSEALNIDATVAIKQLVDNVETVIRGKRKQIEMVVTCLLAGGHILMEDNPGTGKTVLARTLAQCISGEREGEHVVFKRIQFTPDLLPMDLIGSHIFDDANKEFIFKKGPLFCNVLLADEINRASPKVQSALLEAMAEQQITSGDTTLKLERMFFTIATQNPVEMEGTYPLPAAQLDRFYMKIYFGYVDEATELNIYREYLDIARNLIELTQVLSMKDILDLQAQAGAVFVHDEIVRAVSNIVRQTREHQDISLGASTRSGIAFLKCLRAYALVQGRTYVIEDDVKDIARAVLDHRLIYRNKDGKQKALESIINKEADRLAKLKLY</sequence>
<dbReference type="Gene3D" id="1.10.8.80">
    <property type="entry name" value="Magnesium chelatase subunit I, C-Terminal domain"/>
    <property type="match status" value="1"/>
</dbReference>
<evidence type="ECO:0000313" key="3">
    <source>
        <dbReference type="Proteomes" id="UP000239872"/>
    </source>
</evidence>
<comment type="caution">
    <text evidence="2">The sequence shown here is derived from an EMBL/GenBank/DDBJ whole genome shotgun (WGS) entry which is preliminary data.</text>
</comment>
<accession>A0A2S7T106</accession>
<dbReference type="CDD" id="cd00009">
    <property type="entry name" value="AAA"/>
    <property type="match status" value="1"/>
</dbReference>
<dbReference type="InterPro" id="IPR041628">
    <property type="entry name" value="ChlI/MoxR_AAA_lid"/>
</dbReference>
<gene>
    <name evidence="2" type="ORF">CJD36_002560</name>
</gene>
<organism evidence="2 3">
    <name type="scientific">Flavipsychrobacter stenotrophus</name>
    <dbReference type="NCBI Taxonomy" id="2077091"/>
    <lineage>
        <taxon>Bacteria</taxon>
        <taxon>Pseudomonadati</taxon>
        <taxon>Bacteroidota</taxon>
        <taxon>Chitinophagia</taxon>
        <taxon>Chitinophagales</taxon>
        <taxon>Chitinophagaceae</taxon>
        <taxon>Flavipsychrobacter</taxon>
    </lineage>
</organism>
<dbReference type="SMART" id="SM00382">
    <property type="entry name" value="AAA"/>
    <property type="match status" value="1"/>
</dbReference>
<feature type="domain" description="AAA+ ATPase" evidence="1">
    <location>
        <begin position="75"/>
        <end position="223"/>
    </location>
</feature>
<evidence type="ECO:0000313" key="2">
    <source>
        <dbReference type="EMBL" id="PQJ12644.1"/>
    </source>
</evidence>
<dbReference type="Proteomes" id="UP000239872">
    <property type="component" value="Unassembled WGS sequence"/>
</dbReference>
<dbReference type="AlphaFoldDB" id="A0A2S7T106"/>
<dbReference type="InterPro" id="IPR050764">
    <property type="entry name" value="CbbQ/NirQ/NorQ/GpvN"/>
</dbReference>
<proteinExistence type="predicted"/>
<dbReference type="PANTHER" id="PTHR42759:SF5">
    <property type="entry name" value="METHANOL DEHYDROGENASE REGULATOR"/>
    <property type="match status" value="1"/>
</dbReference>
<reference evidence="2 3" key="1">
    <citation type="submission" date="2018-01" db="EMBL/GenBank/DDBJ databases">
        <title>A novel member of the phylum Bacteroidetes isolated from glacier ice.</title>
        <authorList>
            <person name="Liu Q."/>
            <person name="Xin Y.-H."/>
        </authorList>
    </citation>
    <scope>NUCLEOTIDE SEQUENCE [LARGE SCALE GENOMIC DNA]</scope>
    <source>
        <strain evidence="2 3">RB1R16</strain>
    </source>
</reference>
<dbReference type="SUPFAM" id="SSF52540">
    <property type="entry name" value="P-loop containing nucleoside triphosphate hydrolases"/>
    <property type="match status" value="1"/>
</dbReference>
<dbReference type="EMBL" id="PPSL01000001">
    <property type="protein sequence ID" value="PQJ12644.1"/>
    <property type="molecule type" value="Genomic_DNA"/>
</dbReference>
<dbReference type="PIRSF" id="PIRSF002849">
    <property type="entry name" value="AAA_ATPase_chaperone_MoxR_prd"/>
    <property type="match status" value="1"/>
</dbReference>
<dbReference type="Gene3D" id="3.40.50.300">
    <property type="entry name" value="P-loop containing nucleotide triphosphate hydrolases"/>
    <property type="match status" value="1"/>
</dbReference>
<dbReference type="GO" id="GO:0016887">
    <property type="term" value="F:ATP hydrolysis activity"/>
    <property type="evidence" value="ECO:0007669"/>
    <property type="project" value="InterPro"/>
</dbReference>
<evidence type="ECO:0000259" key="1">
    <source>
        <dbReference type="SMART" id="SM00382"/>
    </source>
</evidence>
<dbReference type="Pfam" id="PF07726">
    <property type="entry name" value="AAA_3"/>
    <property type="match status" value="1"/>
</dbReference>
<dbReference type="InterPro" id="IPR003593">
    <property type="entry name" value="AAA+_ATPase"/>
</dbReference>
<dbReference type="InterPro" id="IPR011703">
    <property type="entry name" value="ATPase_AAA-3"/>
</dbReference>
<dbReference type="PANTHER" id="PTHR42759">
    <property type="entry name" value="MOXR FAMILY PROTEIN"/>
    <property type="match status" value="1"/>
</dbReference>
<protein>
    <recommendedName>
        <fullName evidence="1">AAA+ ATPase domain-containing protein</fullName>
    </recommendedName>
</protein>
<name>A0A2S7T106_9BACT</name>
<dbReference type="Pfam" id="PF17863">
    <property type="entry name" value="AAA_lid_2"/>
    <property type="match status" value="1"/>
</dbReference>
<dbReference type="InterPro" id="IPR027417">
    <property type="entry name" value="P-loop_NTPase"/>
</dbReference>
<keyword evidence="3" id="KW-1185">Reference proteome</keyword>